<dbReference type="InterPro" id="IPR011840">
    <property type="entry name" value="PulA_typeI"/>
</dbReference>
<dbReference type="SUPFAM" id="SSF49452">
    <property type="entry name" value="Starch-binding domain-like"/>
    <property type="match status" value="1"/>
</dbReference>
<evidence type="ECO:0000256" key="2">
    <source>
        <dbReference type="ARBA" id="ARBA00022729"/>
    </source>
</evidence>
<evidence type="ECO:0000313" key="11">
    <source>
        <dbReference type="EMBL" id="QGH01780.1"/>
    </source>
</evidence>
<proteinExistence type="inferred from homology"/>
<dbReference type="SMART" id="SM00642">
    <property type="entry name" value="Aamy"/>
    <property type="match status" value="1"/>
</dbReference>
<evidence type="ECO:0000256" key="5">
    <source>
        <dbReference type="ARBA" id="ARBA00023295"/>
    </source>
</evidence>
<evidence type="ECO:0000256" key="7">
    <source>
        <dbReference type="ARBA" id="ARBA00024062"/>
    </source>
</evidence>
<dbReference type="InterPro" id="IPR017853">
    <property type="entry name" value="GH"/>
</dbReference>
<keyword evidence="5 11" id="KW-0326">Glycosidase</keyword>
<dbReference type="Gene3D" id="3.20.20.80">
    <property type="entry name" value="Glycosidases"/>
    <property type="match status" value="1"/>
</dbReference>
<dbReference type="EMBL" id="CP033165">
    <property type="protein sequence ID" value="QGH01780.1"/>
    <property type="molecule type" value="Genomic_DNA"/>
</dbReference>
<dbReference type="EC" id="3.2.1.41" evidence="7"/>
<dbReference type="Gene3D" id="2.60.40.10">
    <property type="entry name" value="Immunoglobulins"/>
    <property type="match status" value="1"/>
</dbReference>
<accession>A0A9X7S853</accession>
<protein>
    <recommendedName>
        <fullName evidence="7">pullulanase</fullName>
        <ecNumber evidence="7">3.2.1.41</ecNumber>
    </recommendedName>
    <alternativeName>
        <fullName evidence="8">Alpha-dextrin endo-1,6-alpha-glucosidase</fullName>
    </alternativeName>
    <alternativeName>
        <fullName evidence="9">Pullulan 6-glucanohydrolase</fullName>
    </alternativeName>
</protein>
<evidence type="ECO:0000256" key="6">
    <source>
        <dbReference type="ARBA" id="ARBA00023965"/>
    </source>
</evidence>
<evidence type="ECO:0000256" key="4">
    <source>
        <dbReference type="ARBA" id="ARBA00022837"/>
    </source>
</evidence>
<dbReference type="NCBIfam" id="TIGR02104">
    <property type="entry name" value="pulA_typeI"/>
    <property type="match status" value="1"/>
</dbReference>
<evidence type="ECO:0000256" key="1">
    <source>
        <dbReference type="ARBA" id="ARBA00008061"/>
    </source>
</evidence>
<dbReference type="GO" id="GO:0005975">
    <property type="term" value="P:carbohydrate metabolic process"/>
    <property type="evidence" value="ECO:0007669"/>
    <property type="project" value="InterPro"/>
</dbReference>
<keyword evidence="3 11" id="KW-0378">Hydrolase</keyword>
<evidence type="ECO:0000259" key="10">
    <source>
        <dbReference type="SMART" id="SM00642"/>
    </source>
</evidence>
<dbReference type="CDD" id="cd02860">
    <property type="entry name" value="E_set_Pullulanase"/>
    <property type="match status" value="1"/>
</dbReference>
<dbReference type="SUPFAM" id="SSF81296">
    <property type="entry name" value="E set domains"/>
    <property type="match status" value="1"/>
</dbReference>
<dbReference type="Proteomes" id="UP000347383">
    <property type="component" value="Chromosome"/>
</dbReference>
<dbReference type="CDD" id="cd11341">
    <property type="entry name" value="AmyAc_Pullulanase_LD-like"/>
    <property type="match status" value="1"/>
</dbReference>
<dbReference type="Pfam" id="PF00128">
    <property type="entry name" value="Alpha-amylase"/>
    <property type="match status" value="1"/>
</dbReference>
<sequence>MIDNAITVHYHSRQGNYFNLSLWQWQDGKWGKDAYFSRFDSFGAVAQLSYPAPYFLSHAYVIVKDQLWQHKTIDYRIDRDYGVPKTEVWLVDGDDTVYYSRQAAVASRSYGRRMAHSFDMAVNSKAFDKRWGFNGWLGFRYQEDQTTFRLWAPTAERVDLILYDSTAERASVERVVPMVRGHVNNPEDHSKNTHGVWELCLEGDYNYQAYRYRVYYRKRTFRDTRDPYAIATTANGRRSIVIAPNQLKPEGFEVKQGKEATWRLDNPNQAVIYEMHVRDFSKSETSGVSPLHRGKFKGLIEKGTRNEFGDKTCFDYVTSLGITHIQLQPLFDHHQIIEDNGEYAYNWGYDPENYNVPDASFTSNPHEPATRILELKEVIQAYHDAGINVIMDVVYNHTFSSRDSAFQLAVPDYYYRMNPNGTFQNGSGCGNETASEKEMYRKYMLDSILYWTKEFNIDGFRFDLMGLHDIETMNLIRRELDKIDPRILVFGEGWNMGVGLAPEQKAKKDNAYKMPGIGFFNDDQRNAVKGAEIYGTFEEGFASGAATEDCVAKSILGSDELVHYLSPSQVVNYVEAHDNYNLNDLFWALNPTDNQEEHTRRIQLASAMNILMQGMCFMQIGQEFLRTKLYPTGEQGELTHADKERAMNSYNAPDQVNQIDWRQVTLEKETVAFMKKLIFLKTKTHLFSYPSFEEIRCHVYIEKADKGTGFISFTVDDKRKYKVIFTTSSKRLQSCVEHDIIETNDKRFQKGELLLNPLTAMILDITE</sequence>
<dbReference type="SUPFAM" id="SSF51445">
    <property type="entry name" value="(Trans)glycosidases"/>
    <property type="match status" value="1"/>
</dbReference>
<evidence type="ECO:0000256" key="8">
    <source>
        <dbReference type="ARBA" id="ARBA00029618"/>
    </source>
</evidence>
<evidence type="ECO:0000313" key="12">
    <source>
        <dbReference type="Proteomes" id="UP000347383"/>
    </source>
</evidence>
<dbReference type="GO" id="GO:0030246">
    <property type="term" value="F:carbohydrate binding"/>
    <property type="evidence" value="ECO:0007669"/>
    <property type="project" value="InterPro"/>
</dbReference>
<keyword evidence="4" id="KW-0106">Calcium</keyword>
<dbReference type="AlphaFoldDB" id="A0A9X7S853"/>
<dbReference type="CDD" id="cd10315">
    <property type="entry name" value="CBM41_pullulanase"/>
    <property type="match status" value="1"/>
</dbReference>
<comment type="similarity">
    <text evidence="1">Belongs to the glycosyl hydrolase 13 family.</text>
</comment>
<dbReference type="GO" id="GO:0051060">
    <property type="term" value="F:pullulanase activity"/>
    <property type="evidence" value="ECO:0007669"/>
    <property type="project" value="UniProtKB-EC"/>
</dbReference>
<dbReference type="Pfam" id="PF03714">
    <property type="entry name" value="PUD"/>
    <property type="match status" value="1"/>
</dbReference>
<dbReference type="InterPro" id="IPR005323">
    <property type="entry name" value="CBM41_pullulanase"/>
</dbReference>
<evidence type="ECO:0000256" key="3">
    <source>
        <dbReference type="ARBA" id="ARBA00022801"/>
    </source>
</evidence>
<reference evidence="11 12" key="1">
    <citation type="submission" date="2018-10" db="EMBL/GenBank/DDBJ databases">
        <title>Comparative Genomics Analysis of the Streptococcus dysgalactiae subspecies dysgalactiae.</title>
        <authorList>
            <person name="Koh T.H."/>
            <person name="Abdul Rahman N."/>
            <person name="Sessions O.M."/>
        </authorList>
    </citation>
    <scope>NUCLEOTIDE SEQUENCE [LARGE SCALE GENOMIC DNA]</scope>
    <source>
        <strain evidence="11 12">DB60705-15</strain>
    </source>
</reference>
<organism evidence="11 12">
    <name type="scientific">Streptococcus dysgalactiae subsp. dysgalactiae</name>
    <dbReference type="NCBI Taxonomy" id="99822"/>
    <lineage>
        <taxon>Bacteria</taxon>
        <taxon>Bacillati</taxon>
        <taxon>Bacillota</taxon>
        <taxon>Bacilli</taxon>
        <taxon>Lactobacillales</taxon>
        <taxon>Streptococcaceae</taxon>
        <taxon>Streptococcus</taxon>
    </lineage>
</organism>
<dbReference type="Gene3D" id="2.60.40.1110">
    <property type="match status" value="1"/>
</dbReference>
<dbReference type="PANTHER" id="PTHR43002">
    <property type="entry name" value="GLYCOGEN DEBRANCHING ENZYME"/>
    <property type="match status" value="1"/>
</dbReference>
<dbReference type="InterPro" id="IPR014756">
    <property type="entry name" value="Ig_E-set"/>
</dbReference>
<name>A0A9X7S853_STRDY</name>
<gene>
    <name evidence="11" type="primary">pulA</name>
    <name evidence="11" type="ORF">EA457_04085</name>
</gene>
<dbReference type="InterPro" id="IPR006047">
    <property type="entry name" value="GH13_cat_dom"/>
</dbReference>
<comment type="catalytic activity">
    <reaction evidence="6">
        <text>Hydrolysis of (1-&gt;6)-alpha-D-glucosidic linkages in pullulan, amylopectin and glycogen, and in the alpha- and beta-limit dextrins of amylopectin and glycogen.</text>
        <dbReference type="EC" id="3.2.1.41"/>
    </reaction>
</comment>
<evidence type="ECO:0000256" key="9">
    <source>
        <dbReference type="ARBA" id="ARBA00031076"/>
    </source>
</evidence>
<dbReference type="InterPro" id="IPR004193">
    <property type="entry name" value="Glyco_hydro_13_N"/>
</dbReference>
<keyword evidence="2" id="KW-0732">Signal</keyword>
<dbReference type="InterPro" id="IPR013784">
    <property type="entry name" value="Carb-bd-like_fold"/>
</dbReference>
<feature type="domain" description="Glycosyl hydrolase family 13 catalytic" evidence="10">
    <location>
        <begin position="274"/>
        <end position="662"/>
    </location>
</feature>
<dbReference type="Pfam" id="PF02922">
    <property type="entry name" value="CBM_48"/>
    <property type="match status" value="1"/>
</dbReference>
<dbReference type="InterPro" id="IPR013783">
    <property type="entry name" value="Ig-like_fold"/>
</dbReference>